<sequence>MQSPDTLWNAPLEDLKKGYTRTGETLVCLFCGRSAEQGLIYAENGVFYEAEKYMRRHIETEHGSSFRALIGLDKKSTGLTDHQNALLRLFYEGRSDDEIKNELGIGSASTIRNHRFVLKEKERQARIFLALMELLKEGGGSREPAFIAPHPRARMIDDRYNLTDEEEREILGGAFPNGPDGPLRTFDLKEKQRLAVLRHIAARLDDERLYTEKEINAALEPIYADYAILRRFLIEYGFLDREPDGSVYWTTQGGRPLASSVVSAPGSDRPADKQKARRALQTEPKNKTDAPARTETEEEELPMNRRKELQAMYKEMKQEAGIYRIRHKESGRSFVASLPNLKSMDGRRFELNAGSFQNKELQRDWKEYGEDAFEFEVLEVLEPSENPYVTTREQLGELETKWLGKLKPYGERGYNRRPSE</sequence>
<evidence type="ECO:0000256" key="1">
    <source>
        <dbReference type="SAM" id="MobiDB-lite"/>
    </source>
</evidence>
<dbReference type="CDD" id="cd10451">
    <property type="entry name" value="GIY-YIG_LuxR_like"/>
    <property type="match status" value="1"/>
</dbReference>
<protein>
    <submittedName>
        <fullName evidence="3">DUF2087 domain-containing protein</fullName>
    </submittedName>
</protein>
<comment type="caution">
    <text evidence="3">The sequence shown here is derived from an EMBL/GenBank/DDBJ whole genome shotgun (WGS) entry which is preliminary data.</text>
</comment>
<dbReference type="SUPFAM" id="SSF82771">
    <property type="entry name" value="GIY-YIG endonuclease"/>
    <property type="match status" value="1"/>
</dbReference>
<organism evidence="3 4">
    <name type="scientific">Saccharibacillus alkalitolerans</name>
    <dbReference type="NCBI Taxonomy" id="2705290"/>
    <lineage>
        <taxon>Bacteria</taxon>
        <taxon>Bacillati</taxon>
        <taxon>Bacillota</taxon>
        <taxon>Bacilli</taxon>
        <taxon>Bacillales</taxon>
        <taxon>Paenibacillaceae</taxon>
        <taxon>Saccharibacillus</taxon>
    </lineage>
</organism>
<dbReference type="InterPro" id="IPR018656">
    <property type="entry name" value="DUF2087"/>
</dbReference>
<evidence type="ECO:0000313" key="4">
    <source>
        <dbReference type="Proteomes" id="UP000800303"/>
    </source>
</evidence>
<feature type="domain" description="DUF2087" evidence="2">
    <location>
        <begin position="183"/>
        <end position="249"/>
    </location>
</feature>
<dbReference type="Gene3D" id="3.40.1440.10">
    <property type="entry name" value="GIY-YIG endonuclease"/>
    <property type="match status" value="1"/>
</dbReference>
<feature type="region of interest" description="Disordered" evidence="1">
    <location>
        <begin position="258"/>
        <end position="302"/>
    </location>
</feature>
<name>A0ABX0F5F4_9BACL</name>
<reference evidence="3 4" key="1">
    <citation type="submission" date="2020-01" db="EMBL/GenBank/DDBJ databases">
        <title>Polyphasic characterisation and genomic insights into a novel alkali tolerant bacterium VR-M41.</title>
        <authorList>
            <person name="Vemuluri V.R."/>
        </authorList>
    </citation>
    <scope>NUCLEOTIDE SEQUENCE [LARGE SCALE GENOMIC DNA]</scope>
    <source>
        <strain evidence="3 4">VR-M41</strain>
    </source>
</reference>
<keyword evidence="4" id="KW-1185">Reference proteome</keyword>
<dbReference type="Pfam" id="PF09860">
    <property type="entry name" value="DUF2087"/>
    <property type="match status" value="1"/>
</dbReference>
<dbReference type="InterPro" id="IPR035901">
    <property type="entry name" value="GIY-YIG_endonuc_sf"/>
</dbReference>
<dbReference type="RefSeq" id="WP_166274751.1">
    <property type="nucleotide sequence ID" value="NZ_JAAFGS010000004.1"/>
</dbReference>
<accession>A0ABX0F5F4</accession>
<dbReference type="Proteomes" id="UP000800303">
    <property type="component" value="Unassembled WGS sequence"/>
</dbReference>
<dbReference type="EMBL" id="JAAFGS010000004">
    <property type="protein sequence ID" value="NGZ76176.1"/>
    <property type="molecule type" value="Genomic_DNA"/>
</dbReference>
<proteinExistence type="predicted"/>
<feature type="compositionally biased region" description="Basic and acidic residues" evidence="1">
    <location>
        <begin position="284"/>
        <end position="295"/>
    </location>
</feature>
<evidence type="ECO:0000313" key="3">
    <source>
        <dbReference type="EMBL" id="NGZ76176.1"/>
    </source>
</evidence>
<evidence type="ECO:0000259" key="2">
    <source>
        <dbReference type="Pfam" id="PF09860"/>
    </source>
</evidence>
<gene>
    <name evidence="3" type="ORF">GYN08_12680</name>
</gene>